<evidence type="ECO:0000313" key="1">
    <source>
        <dbReference type="EMBL" id="QJA63228.1"/>
    </source>
</evidence>
<dbReference type="EMBL" id="MT144841">
    <property type="protein sequence ID" value="QJI00287.1"/>
    <property type="molecule type" value="Genomic_DNA"/>
</dbReference>
<gene>
    <name evidence="2" type="ORF">MM415A00210_0040</name>
    <name evidence="1" type="ORF">MM415B00644_0053</name>
    <name evidence="3" type="ORF">TM448B01912_0009</name>
</gene>
<evidence type="ECO:0000313" key="2">
    <source>
        <dbReference type="EMBL" id="QJA84315.1"/>
    </source>
</evidence>
<accession>A0A6M3J0W4</accession>
<organism evidence="1">
    <name type="scientific">viral metagenome</name>
    <dbReference type="NCBI Taxonomy" id="1070528"/>
    <lineage>
        <taxon>unclassified sequences</taxon>
        <taxon>metagenomes</taxon>
        <taxon>organismal metagenomes</taxon>
    </lineage>
</organism>
<dbReference type="EMBL" id="MT141492">
    <property type="protein sequence ID" value="QJA63228.1"/>
    <property type="molecule type" value="Genomic_DNA"/>
</dbReference>
<evidence type="ECO:0000313" key="3">
    <source>
        <dbReference type="EMBL" id="QJI00287.1"/>
    </source>
</evidence>
<dbReference type="EMBL" id="MT142527">
    <property type="protein sequence ID" value="QJA84315.1"/>
    <property type="molecule type" value="Genomic_DNA"/>
</dbReference>
<sequence>MPEFIQHNLQGLIINKWYSVDAFVVNGLENIIQVDRATFNALTKYHIVDSGQVRLMTQVEKDQLDAWEAQKAEQAETDRMNALDDLIESSQLSGLTLARADTAIDNIGDLADAKVFLKKLCRFIIKFISRQ</sequence>
<name>A0A6M3J0W4_9ZZZZ</name>
<protein>
    <submittedName>
        <fullName evidence="1">Uncharacterized protein</fullName>
    </submittedName>
</protein>
<proteinExistence type="predicted"/>
<dbReference type="AlphaFoldDB" id="A0A6M3J0W4"/>
<reference evidence="1" key="1">
    <citation type="submission" date="2020-03" db="EMBL/GenBank/DDBJ databases">
        <title>The deep terrestrial virosphere.</title>
        <authorList>
            <person name="Holmfeldt K."/>
            <person name="Nilsson E."/>
            <person name="Simone D."/>
            <person name="Lopez-Fernandez M."/>
            <person name="Wu X."/>
            <person name="de Brujin I."/>
            <person name="Lundin D."/>
            <person name="Andersson A."/>
            <person name="Bertilsson S."/>
            <person name="Dopson M."/>
        </authorList>
    </citation>
    <scope>NUCLEOTIDE SEQUENCE</scope>
    <source>
        <strain evidence="2">MM415A00210</strain>
        <strain evidence="1">MM415B00644</strain>
        <strain evidence="3">TM448B01912</strain>
    </source>
</reference>